<dbReference type="Gene3D" id="3.80.10.10">
    <property type="entry name" value="Ribonuclease Inhibitor"/>
    <property type="match status" value="1"/>
</dbReference>
<comment type="caution">
    <text evidence="1">The sequence shown here is derived from an EMBL/GenBank/DDBJ whole genome shotgun (WGS) entry which is preliminary data.</text>
</comment>
<evidence type="ECO:0000313" key="1">
    <source>
        <dbReference type="EMBL" id="KAE8260045.1"/>
    </source>
</evidence>
<dbReference type="InterPro" id="IPR032675">
    <property type="entry name" value="LRR_dom_sf"/>
</dbReference>
<dbReference type="SUPFAM" id="SSF52047">
    <property type="entry name" value="RNI-like"/>
    <property type="match status" value="1"/>
</dbReference>
<reference evidence="1" key="1">
    <citation type="submission" date="2016-04" db="EMBL/GenBank/DDBJ databases">
        <authorList>
            <person name="Nguyen H.D."/>
            <person name="Samba Siva P."/>
            <person name="Cullis J."/>
            <person name="Levesque C.A."/>
            <person name="Hambleton S."/>
        </authorList>
    </citation>
    <scope>NUCLEOTIDE SEQUENCE</scope>
    <source>
        <strain evidence="1">DAOMC 236416</strain>
    </source>
</reference>
<dbReference type="AlphaFoldDB" id="A0A177TZL9"/>
<sequence>MGAGASDIISAALAGSTMTPLPYSLADLPVELIEIIALSLADESTLRSLAATCRKFRQILHPRFIDLFQLECPLSESQLWSNLADKPYHASLIRQLTIDPRLESRPRGRIPTWIGSSLSTSISTDASLSENYEEEATRLVAASLSMSSLSSPTEREEEARFVQALQHMTHLSKLVWRHNPPHDGDLVWSTLIQNCPNLTDLEIADRDGGCYRGDRKIREPLPSIHLSRLATGLHAFNLTRLVWYTSASDPDDFIVSMLGPLEETLIYSCPFLEELRIRQCALHIVSYAGTLLSRAHWPHLRILELAHFHAGDCEAVSAFFSRHPLIHTLLLEQADFTSGQYVDLDEIEDDALPELEVLCAGIDNVNALLRGSAGGRGTRSRLRKIYGLQFDTQMRRARRPTTWSSSGEGARLLEGLARTTSLRELEGEFAVVIADKLDLVRLFASCSHLTSLQIRCSFAGLLESYLPAFAFLKQIRTIDLPLQHFDVLPSASASMVHNSLTLRMGVGTGYIPGGSSRATTTSSSPWAAGFPFMTGGGGRSSSGTVGGGGSGGMTFVSGLQRRVRMIADVCPELETVRFGSEMGAAKVIRYTGSTEVSTVELADNNEGESVGMSDLRLTQCKASGWAPYC</sequence>
<dbReference type="Proteomes" id="UP000077521">
    <property type="component" value="Unassembled WGS sequence"/>
</dbReference>
<reference evidence="1" key="2">
    <citation type="journal article" date="2019" name="IMA Fungus">
        <title>Genome sequencing and comparison of five Tilletia species to identify candidate genes for the detection of regulated species infecting wheat.</title>
        <authorList>
            <person name="Nguyen H.D.T."/>
            <person name="Sultana T."/>
            <person name="Kesanakurti P."/>
            <person name="Hambleton S."/>
        </authorList>
    </citation>
    <scope>NUCLEOTIDE SEQUENCE</scope>
    <source>
        <strain evidence="1">DAOMC 236416</strain>
    </source>
</reference>
<accession>A0A177TZL9</accession>
<name>A0A177TZL9_9BASI</name>
<keyword evidence="2" id="KW-1185">Reference proteome</keyword>
<organism evidence="1 2">
    <name type="scientific">Tilletia indica</name>
    <dbReference type="NCBI Taxonomy" id="43049"/>
    <lineage>
        <taxon>Eukaryota</taxon>
        <taxon>Fungi</taxon>
        <taxon>Dikarya</taxon>
        <taxon>Basidiomycota</taxon>
        <taxon>Ustilaginomycotina</taxon>
        <taxon>Exobasidiomycetes</taxon>
        <taxon>Tilletiales</taxon>
        <taxon>Tilletiaceae</taxon>
        <taxon>Tilletia</taxon>
    </lineage>
</organism>
<dbReference type="PROSITE" id="PS50181">
    <property type="entry name" value="FBOX"/>
    <property type="match status" value="1"/>
</dbReference>
<gene>
    <name evidence="1" type="ORF">A4X13_0g613</name>
</gene>
<proteinExistence type="predicted"/>
<dbReference type="EMBL" id="LWDF02000020">
    <property type="protein sequence ID" value="KAE8260045.1"/>
    <property type="molecule type" value="Genomic_DNA"/>
</dbReference>
<dbReference type="InterPro" id="IPR001810">
    <property type="entry name" value="F-box_dom"/>
</dbReference>
<protein>
    <submittedName>
        <fullName evidence="1">Uncharacterized protein</fullName>
    </submittedName>
</protein>
<evidence type="ECO:0000313" key="2">
    <source>
        <dbReference type="Proteomes" id="UP000077521"/>
    </source>
</evidence>